<dbReference type="RefSeq" id="WP_052393799.1">
    <property type="nucleotide sequence ID" value="NZ_BSOD01000019.1"/>
</dbReference>
<dbReference type="Pfam" id="PF07963">
    <property type="entry name" value="N_methyl"/>
    <property type="match status" value="1"/>
</dbReference>
<dbReference type="EMBL" id="AP018150">
    <property type="protein sequence ID" value="BBE08716.1"/>
    <property type="molecule type" value="Genomic_DNA"/>
</dbReference>
<dbReference type="Pfam" id="PF16074">
    <property type="entry name" value="PilW"/>
    <property type="match status" value="1"/>
</dbReference>
<evidence type="ECO:0000313" key="1">
    <source>
        <dbReference type="EMBL" id="BBE08716.1"/>
    </source>
</evidence>
<dbReference type="Proteomes" id="UP000282597">
    <property type="component" value="Chromosome"/>
</dbReference>
<name>A0A2Z6ETI5_9BURK</name>
<accession>A0A2Z6ETI5</accession>
<dbReference type="InterPro" id="IPR012902">
    <property type="entry name" value="N_methyl_site"/>
</dbReference>
<dbReference type="KEGG" id="mcys:MCB1EB_0555"/>
<sequence>MLSARYREIGLGPLSQVCTGQRRALRRQTGHTLLELMIAFALGLMLILAAVTLYRGQRELFEQIVQRARRMDAGLTALHLMSVHLRLAGFAGPGDAPPGVAILGCSLGRPRNLLDSSPKTTVCEPNAASGSDGIEVRYRADEVNTWASAEGCATDCLGQAIVTDDASQAGAAALAVNRFFVRASPSTRAVELYGEGSGRFNVAQPMVEGIERLRIRYWLAGASRLVEASAVPPAAWPQVAAVELCVLVRGTQRSLATSYIDCDGRRVTASDGLPRDAFTTWVALRNRGLAW</sequence>
<keyword evidence="2" id="KW-1185">Reference proteome</keyword>
<proteinExistence type="predicted"/>
<evidence type="ECO:0000313" key="2">
    <source>
        <dbReference type="Proteomes" id="UP000282597"/>
    </source>
</evidence>
<gene>
    <name evidence="1" type="ORF">MCB1EB_0555</name>
</gene>
<dbReference type="AlphaFoldDB" id="A0A2Z6ETI5"/>
<dbReference type="GO" id="GO:0043683">
    <property type="term" value="P:type IV pilus assembly"/>
    <property type="evidence" value="ECO:0007669"/>
    <property type="project" value="InterPro"/>
</dbReference>
<protein>
    <submittedName>
        <fullName evidence="1">Type IV pilus protein</fullName>
    </submittedName>
</protein>
<organism evidence="1 2">
    <name type="scientific">Mycoavidus cysteinexigens</name>
    <dbReference type="NCBI Taxonomy" id="1553431"/>
    <lineage>
        <taxon>Bacteria</taxon>
        <taxon>Pseudomonadati</taxon>
        <taxon>Pseudomonadota</taxon>
        <taxon>Betaproteobacteria</taxon>
        <taxon>Burkholderiales</taxon>
        <taxon>Burkholderiaceae</taxon>
        <taxon>Mycoavidus</taxon>
    </lineage>
</organism>
<dbReference type="InterPro" id="IPR032092">
    <property type="entry name" value="PilW"/>
</dbReference>
<reference evidence="1 2" key="1">
    <citation type="journal article" date="2018" name="Microbes Environ.">
        <title>Comparative Genomic Insights into Endofungal Lifestyles of Two Bacterial Endosymbionts, Mycoavidus cysteinexigens and Burkholderia rhizoxinica.</title>
        <authorList>
            <person name="Sharmin D."/>
            <person name="Guo Y."/>
            <person name="Nishizawa T."/>
            <person name="Ohshima S."/>
            <person name="Sato Y."/>
            <person name="Takashima Y."/>
            <person name="Narisawa K."/>
            <person name="Ohta H."/>
        </authorList>
    </citation>
    <scope>NUCLEOTIDE SEQUENCE [LARGE SCALE GENOMIC DNA]</scope>
    <source>
        <strain evidence="1 2">B1-EB</strain>
    </source>
</reference>